<dbReference type="SUPFAM" id="SSF53955">
    <property type="entry name" value="Lysozyme-like"/>
    <property type="match status" value="1"/>
</dbReference>
<gene>
    <name evidence="2" type="ORF">METZ01_LOCUS425704</name>
</gene>
<evidence type="ECO:0000313" key="2">
    <source>
        <dbReference type="EMBL" id="SVD72850.1"/>
    </source>
</evidence>
<dbReference type="Gene3D" id="1.10.8.350">
    <property type="entry name" value="Bacterial muramidase"/>
    <property type="match status" value="1"/>
</dbReference>
<dbReference type="AlphaFoldDB" id="A0A382XPT2"/>
<dbReference type="InterPro" id="IPR043426">
    <property type="entry name" value="MltB-like"/>
</dbReference>
<dbReference type="Pfam" id="PF13406">
    <property type="entry name" value="SLT_2"/>
    <property type="match status" value="1"/>
</dbReference>
<dbReference type="Gene3D" id="1.10.530.10">
    <property type="match status" value="1"/>
</dbReference>
<proteinExistence type="predicted"/>
<dbReference type="CDD" id="cd13399">
    <property type="entry name" value="Slt35-like"/>
    <property type="match status" value="1"/>
</dbReference>
<feature type="non-terminal residue" evidence="2">
    <location>
        <position position="258"/>
    </location>
</feature>
<dbReference type="InterPro" id="IPR031304">
    <property type="entry name" value="SLT_2"/>
</dbReference>
<dbReference type="PANTHER" id="PTHR30163">
    <property type="entry name" value="MEMBRANE-BOUND LYTIC MUREIN TRANSGLYCOSYLASE B"/>
    <property type="match status" value="1"/>
</dbReference>
<dbReference type="GO" id="GO:0008933">
    <property type="term" value="F:peptidoglycan lytic transglycosylase activity"/>
    <property type="evidence" value="ECO:0007669"/>
    <property type="project" value="TreeGrafter"/>
</dbReference>
<dbReference type="PANTHER" id="PTHR30163:SF9">
    <property type="entry name" value="MEMBRANE-BOUND LYTIC MUREIN TRANSGLYCOSYLASE B"/>
    <property type="match status" value="1"/>
</dbReference>
<reference evidence="2" key="1">
    <citation type="submission" date="2018-05" db="EMBL/GenBank/DDBJ databases">
        <authorList>
            <person name="Lanie J.A."/>
            <person name="Ng W.-L."/>
            <person name="Kazmierczak K.M."/>
            <person name="Andrzejewski T.M."/>
            <person name="Davidsen T.M."/>
            <person name="Wayne K.J."/>
            <person name="Tettelin H."/>
            <person name="Glass J.I."/>
            <person name="Rusch D."/>
            <person name="Podicherti R."/>
            <person name="Tsui H.-C.T."/>
            <person name="Winkler M.E."/>
        </authorList>
    </citation>
    <scope>NUCLEOTIDE SEQUENCE</scope>
</reference>
<organism evidence="2">
    <name type="scientific">marine metagenome</name>
    <dbReference type="NCBI Taxonomy" id="408172"/>
    <lineage>
        <taxon>unclassified sequences</taxon>
        <taxon>metagenomes</taxon>
        <taxon>ecological metagenomes</taxon>
    </lineage>
</organism>
<accession>A0A382XPT2</accession>
<sequence>MITLKNKTTLLLTTFFVVSLVFGANSKKLKDDTAFQTVLPLIEKKNIPLDFVINSFSSDSVKIYEDIPDRFEFAYEKKEYPEYKKFFLTKKRISDGVEFYNLKSGLIESISDSLGVDPFLILSITGIESNFGSYSGHYGVFSALYTIIHSMPGRKSWASKELAEFLDYCYHDNIPVHSIAGSYAGAFGFGQFIPSSFNRFAVDFDEDGVRRFNEWADVMASIANYLIKNGYEPGGSFERNSKNWKSVYAYNHHDNYVM</sequence>
<dbReference type="EMBL" id="UINC01169356">
    <property type="protein sequence ID" value="SVD72850.1"/>
    <property type="molecule type" value="Genomic_DNA"/>
</dbReference>
<dbReference type="InterPro" id="IPR023346">
    <property type="entry name" value="Lysozyme-like_dom_sf"/>
</dbReference>
<dbReference type="GO" id="GO:0009253">
    <property type="term" value="P:peptidoglycan catabolic process"/>
    <property type="evidence" value="ECO:0007669"/>
    <property type="project" value="TreeGrafter"/>
</dbReference>
<evidence type="ECO:0000259" key="1">
    <source>
        <dbReference type="Pfam" id="PF13406"/>
    </source>
</evidence>
<feature type="domain" description="Transglycosylase SLT" evidence="1">
    <location>
        <begin position="62"/>
        <end position="238"/>
    </location>
</feature>
<protein>
    <recommendedName>
        <fullName evidence="1">Transglycosylase SLT domain-containing protein</fullName>
    </recommendedName>
</protein>
<name>A0A382XPT2_9ZZZZ</name>